<dbReference type="Proteomes" id="UP001060039">
    <property type="component" value="Chromosome"/>
</dbReference>
<dbReference type="EMBL" id="CP101497">
    <property type="protein sequence ID" value="UTT62802.1"/>
    <property type="molecule type" value="Genomic_DNA"/>
</dbReference>
<accession>A0ABY5FWW0</accession>
<dbReference type="RefSeq" id="WP_255159934.1">
    <property type="nucleotide sequence ID" value="NZ_CP101497.1"/>
</dbReference>
<gene>
    <name evidence="2" type="ORF">NNL39_01405</name>
</gene>
<reference evidence="2" key="1">
    <citation type="submission" date="2022-07" db="EMBL/GenBank/DDBJ databases">
        <title>Taxonomic analysis of Microcella humidisoli nov. sp., isolated from riverside soil.</title>
        <authorList>
            <person name="Molina K.M."/>
            <person name="Kim S.B."/>
        </authorList>
    </citation>
    <scope>NUCLEOTIDE SEQUENCE</scope>
    <source>
        <strain evidence="2">MMS21-STM10</strain>
    </source>
</reference>
<evidence type="ECO:0000313" key="3">
    <source>
        <dbReference type="Proteomes" id="UP001060039"/>
    </source>
</evidence>
<feature type="compositionally biased region" description="Pro residues" evidence="1">
    <location>
        <begin position="12"/>
        <end position="24"/>
    </location>
</feature>
<proteinExistence type="predicted"/>
<evidence type="ECO:0000256" key="1">
    <source>
        <dbReference type="SAM" id="MobiDB-lite"/>
    </source>
</evidence>
<organism evidence="2 3">
    <name type="scientific">Microcella humidisoli</name>
    <dbReference type="NCBI Taxonomy" id="2963406"/>
    <lineage>
        <taxon>Bacteria</taxon>
        <taxon>Bacillati</taxon>
        <taxon>Actinomycetota</taxon>
        <taxon>Actinomycetes</taxon>
        <taxon>Micrococcales</taxon>
        <taxon>Microbacteriaceae</taxon>
        <taxon>Microcella</taxon>
    </lineage>
</organism>
<protein>
    <submittedName>
        <fullName evidence="2">Uncharacterized protein</fullName>
    </submittedName>
</protein>
<keyword evidence="3" id="KW-1185">Reference proteome</keyword>
<sequence length="219" mass="23609">MADMQHETTIAPPQPASPPPPAPPGWTGAAMAIHAVRRMPTPMIVSLQPAGHEPMLIDMRGYVFQWPTPLEQFPDDPATVAIGTRAIRDAEPAFAGDDFVDHPPAFAGASLEPVLWLIGTRAFGGARASWLRAGDRYRLYRWPDFGLLPMTQEQQRIVRASAAGFAVVEKIAQRARVEVEAAQRVINALSLMGLLRRHAAANAAPDAPPPPPVGSIPGR</sequence>
<feature type="region of interest" description="Disordered" evidence="1">
    <location>
        <begin position="1"/>
        <end position="27"/>
    </location>
</feature>
<name>A0ABY5FWW0_9MICO</name>
<evidence type="ECO:0000313" key="2">
    <source>
        <dbReference type="EMBL" id="UTT62802.1"/>
    </source>
</evidence>